<reference evidence="8" key="1">
    <citation type="submission" date="2016-10" db="EMBL/GenBank/DDBJ databases">
        <authorList>
            <person name="Varghese N."/>
            <person name="Submissions S."/>
        </authorList>
    </citation>
    <scope>NUCLEOTIDE SEQUENCE [LARGE SCALE GENOMIC DNA]</scope>
    <source>
        <strain evidence="8">OR362-8,ATCC BAA-1266,JCM 13504</strain>
    </source>
</reference>
<keyword evidence="1" id="KW-0805">Transcription regulation</keyword>
<keyword evidence="2 7" id="KW-0238">DNA-binding</keyword>
<keyword evidence="5" id="KW-0472">Membrane</keyword>
<dbReference type="AlphaFoldDB" id="A0A1I6ATT0"/>
<dbReference type="InterPro" id="IPR018062">
    <property type="entry name" value="HTH_AraC-typ_CS"/>
</dbReference>
<proteinExistence type="predicted"/>
<evidence type="ECO:0000256" key="2">
    <source>
        <dbReference type="ARBA" id="ARBA00023125"/>
    </source>
</evidence>
<dbReference type="PROSITE" id="PS01124">
    <property type="entry name" value="HTH_ARAC_FAMILY_2"/>
    <property type="match status" value="1"/>
</dbReference>
<keyword evidence="5" id="KW-0812">Transmembrane</keyword>
<dbReference type="GO" id="GO:0003700">
    <property type="term" value="F:DNA-binding transcription factor activity"/>
    <property type="evidence" value="ECO:0007669"/>
    <property type="project" value="InterPro"/>
</dbReference>
<organism evidence="7 8">
    <name type="scientific">Hymenobacter arizonensis</name>
    <name type="common">Siccationidurans arizonensis</name>
    <dbReference type="NCBI Taxonomy" id="1227077"/>
    <lineage>
        <taxon>Bacteria</taxon>
        <taxon>Pseudomonadati</taxon>
        <taxon>Bacteroidota</taxon>
        <taxon>Cytophagia</taxon>
        <taxon>Cytophagales</taxon>
        <taxon>Hymenobacteraceae</taxon>
        <taxon>Hymenobacter</taxon>
    </lineage>
</organism>
<evidence type="ECO:0000313" key="7">
    <source>
        <dbReference type="EMBL" id="SFQ72094.1"/>
    </source>
</evidence>
<gene>
    <name evidence="7" type="ORF">SAMN04515668_3889</name>
</gene>
<dbReference type="RefSeq" id="WP_177204813.1">
    <property type="nucleotide sequence ID" value="NZ_FOXS01000006.1"/>
</dbReference>
<feature type="transmembrane region" description="Helical" evidence="5">
    <location>
        <begin position="6"/>
        <end position="29"/>
    </location>
</feature>
<dbReference type="EMBL" id="FOXS01000006">
    <property type="protein sequence ID" value="SFQ72094.1"/>
    <property type="molecule type" value="Genomic_DNA"/>
</dbReference>
<feature type="transmembrane region" description="Helical" evidence="5">
    <location>
        <begin position="38"/>
        <end position="55"/>
    </location>
</feature>
<evidence type="ECO:0000256" key="4">
    <source>
        <dbReference type="SAM" id="MobiDB-lite"/>
    </source>
</evidence>
<keyword evidence="5" id="KW-1133">Transmembrane helix</keyword>
<evidence type="ECO:0000259" key="6">
    <source>
        <dbReference type="PROSITE" id="PS01124"/>
    </source>
</evidence>
<dbReference type="InterPro" id="IPR018060">
    <property type="entry name" value="HTH_AraC"/>
</dbReference>
<dbReference type="GO" id="GO:0043565">
    <property type="term" value="F:sequence-specific DNA binding"/>
    <property type="evidence" value="ECO:0007669"/>
    <property type="project" value="InterPro"/>
</dbReference>
<dbReference type="SMART" id="SM00342">
    <property type="entry name" value="HTH_ARAC"/>
    <property type="match status" value="1"/>
</dbReference>
<evidence type="ECO:0000256" key="3">
    <source>
        <dbReference type="ARBA" id="ARBA00023163"/>
    </source>
</evidence>
<feature type="transmembrane region" description="Helical" evidence="5">
    <location>
        <begin position="67"/>
        <end position="86"/>
    </location>
</feature>
<dbReference type="STRING" id="1227077.SAMN04515668_3889"/>
<dbReference type="InterPro" id="IPR009057">
    <property type="entry name" value="Homeodomain-like_sf"/>
</dbReference>
<protein>
    <submittedName>
        <fullName evidence="7">AraC-type DNA-binding protein</fullName>
    </submittedName>
</protein>
<keyword evidence="3" id="KW-0804">Transcription</keyword>
<feature type="transmembrane region" description="Helical" evidence="5">
    <location>
        <begin position="181"/>
        <end position="202"/>
    </location>
</feature>
<evidence type="ECO:0000256" key="1">
    <source>
        <dbReference type="ARBA" id="ARBA00023015"/>
    </source>
</evidence>
<accession>A0A1I6ATT0</accession>
<feature type="transmembrane region" description="Helical" evidence="5">
    <location>
        <begin position="137"/>
        <end position="160"/>
    </location>
</feature>
<dbReference type="PANTHER" id="PTHR43280:SF29">
    <property type="entry name" value="ARAC-FAMILY TRANSCRIPTIONAL REGULATOR"/>
    <property type="match status" value="1"/>
</dbReference>
<dbReference type="SUPFAM" id="SSF46689">
    <property type="entry name" value="Homeodomain-like"/>
    <property type="match status" value="1"/>
</dbReference>
<feature type="domain" description="HTH araC/xylS-type" evidence="6">
    <location>
        <begin position="310"/>
        <end position="412"/>
    </location>
</feature>
<feature type="region of interest" description="Disordered" evidence="4">
    <location>
        <begin position="279"/>
        <end position="303"/>
    </location>
</feature>
<dbReference type="PROSITE" id="PS00041">
    <property type="entry name" value="HTH_ARAC_FAMILY_1"/>
    <property type="match status" value="1"/>
</dbReference>
<keyword evidence="8" id="KW-1185">Reference proteome</keyword>
<feature type="transmembrane region" description="Helical" evidence="5">
    <location>
        <begin position="214"/>
        <end position="231"/>
    </location>
</feature>
<dbReference type="PANTHER" id="PTHR43280">
    <property type="entry name" value="ARAC-FAMILY TRANSCRIPTIONAL REGULATOR"/>
    <property type="match status" value="1"/>
</dbReference>
<feature type="transmembrane region" description="Helical" evidence="5">
    <location>
        <begin position="98"/>
        <end position="117"/>
    </location>
</feature>
<sequence>MQITLSPLSAAAFAVIAQALFAAGLLFWAPQNRVSNRFLALLMLAIALWLVDGFFRVSGLYAQSAELYFSPIYYSLGFGPLLYLYVRSLVNSEFRWRGQYWAHFVPVLAQAVLYWWLRFQPYAVRNNFWQNVHQPFTYRLEFIGTWVSLMVYLFLSLRLLRQYGRWLEDNFSEVSRLRLRWLRWLLVLLGLVSGQWLIELLLREFWGIYYQYDYSSEMLGGVVFVIGVVGLRQADMRAVHFAPEAEQQDAIASPEPIAAASPQAVPAIAVSAGPNAAGEPNVTNEIAPAPNRQPSEVATPGGPDPLIMERIRRALVDDQLYQNPTLTLAELAAHTGLPARLISFTVNAGFGRSFNELVNGYRVAEVQRRLAAPDARRFTLLGIAFESGFNSKTTFNRIFKQVTGVAPRDYQP</sequence>
<dbReference type="Gene3D" id="1.10.10.60">
    <property type="entry name" value="Homeodomain-like"/>
    <property type="match status" value="1"/>
</dbReference>
<evidence type="ECO:0000256" key="5">
    <source>
        <dbReference type="SAM" id="Phobius"/>
    </source>
</evidence>
<dbReference type="Pfam" id="PF12833">
    <property type="entry name" value="HTH_18"/>
    <property type="match status" value="1"/>
</dbReference>
<evidence type="ECO:0000313" key="8">
    <source>
        <dbReference type="Proteomes" id="UP000199029"/>
    </source>
</evidence>
<name>A0A1I6ATT0_HYMAR</name>
<dbReference type="Proteomes" id="UP000199029">
    <property type="component" value="Unassembled WGS sequence"/>
</dbReference>